<gene>
    <name evidence="2" type="ORF">FXN65_06860</name>
</gene>
<sequence length="256" mass="29472">MRNTQVSSRCRALWMAALLFTSAWLPLGHASQPAEYRVGVEQVDYYPIFSAAPPDYRYRGYARDLLDLFAEREHLHFTYVTLPVRRLFHAYWSGQLDLVFPDNPRWDAAQKPAGITYSQPVLQFQDVMLVLPERKGDPRETFRLLGFVRGFTPWKFRDDIAAGRVTIKEAPNPEGLIHMVLAGYIDAANMARQVARFHLKNQGHEQGLVVEPALLPISDSYYHLSSIRHPELIQRFNAFLQREQAAVEALKAKYEL</sequence>
<keyword evidence="1" id="KW-0732">Signal</keyword>
<name>A0A5J6QGY4_9GAMM</name>
<dbReference type="SUPFAM" id="SSF53850">
    <property type="entry name" value="Periplasmic binding protein-like II"/>
    <property type="match status" value="1"/>
</dbReference>
<keyword evidence="3" id="KW-1185">Reference proteome</keyword>
<reference evidence="2 3" key="1">
    <citation type="submission" date="2019-08" db="EMBL/GenBank/DDBJ databases">
        <title>Whole-genome Sequencing of e-waste polymer degrading bacterium Pseudomonas sp. strain PE08.</title>
        <authorList>
            <person name="Kirdat K."/>
            <person name="Debbarma P."/>
            <person name="Narawade N."/>
            <person name="Suyal D."/>
            <person name="Thorat V."/>
            <person name="Shouche Y."/>
            <person name="Goel R."/>
            <person name="Yadav A."/>
        </authorList>
    </citation>
    <scope>NUCLEOTIDE SEQUENCE [LARGE SCALE GENOMIC DNA]</scope>
    <source>
        <strain evidence="2 3">PE08</strain>
    </source>
</reference>
<dbReference type="AlphaFoldDB" id="A0A5J6QGY4"/>
<feature type="chain" id="PRO_5023879098" evidence="1">
    <location>
        <begin position="31"/>
        <end position="256"/>
    </location>
</feature>
<feature type="signal peptide" evidence="1">
    <location>
        <begin position="1"/>
        <end position="30"/>
    </location>
</feature>
<dbReference type="KEGG" id="plal:FXN65_06860"/>
<accession>A0A5J6QGY4</accession>
<proteinExistence type="predicted"/>
<dbReference type="EMBL" id="CP043311">
    <property type="protein sequence ID" value="QEY61790.1"/>
    <property type="molecule type" value="Genomic_DNA"/>
</dbReference>
<dbReference type="Proteomes" id="UP000327179">
    <property type="component" value="Chromosome"/>
</dbReference>
<evidence type="ECO:0000313" key="3">
    <source>
        <dbReference type="Proteomes" id="UP000327179"/>
    </source>
</evidence>
<organism evidence="2 3">
    <name type="scientific">Metapseudomonas lalkuanensis</name>
    <dbReference type="NCBI Taxonomy" id="2604832"/>
    <lineage>
        <taxon>Bacteria</taxon>
        <taxon>Pseudomonadati</taxon>
        <taxon>Pseudomonadota</taxon>
        <taxon>Gammaproteobacteria</taxon>
        <taxon>Pseudomonadales</taxon>
        <taxon>Pseudomonadaceae</taxon>
        <taxon>Metapseudomonas</taxon>
    </lineage>
</organism>
<evidence type="ECO:0000313" key="2">
    <source>
        <dbReference type="EMBL" id="QEY61790.1"/>
    </source>
</evidence>
<protein>
    <submittedName>
        <fullName evidence="2">ABC transporter substrate-binding protein</fullName>
    </submittedName>
</protein>
<evidence type="ECO:0000256" key="1">
    <source>
        <dbReference type="SAM" id="SignalP"/>
    </source>
</evidence>
<dbReference type="Gene3D" id="3.40.190.10">
    <property type="entry name" value="Periplasmic binding protein-like II"/>
    <property type="match status" value="2"/>
</dbReference>